<dbReference type="SUPFAM" id="SSF64182">
    <property type="entry name" value="DHH phosphoesterases"/>
    <property type="match status" value="1"/>
</dbReference>
<dbReference type="InterPro" id="IPR052968">
    <property type="entry name" value="Nucleotide_metab_enz"/>
</dbReference>
<protein>
    <submittedName>
        <fullName evidence="2">Acetyltransferase</fullName>
    </submittedName>
</protein>
<keyword evidence="3" id="KW-1185">Reference proteome</keyword>
<dbReference type="OrthoDB" id="5429547at2"/>
<evidence type="ECO:0000259" key="1">
    <source>
        <dbReference type="Pfam" id="PF02272"/>
    </source>
</evidence>
<dbReference type="EMBL" id="QGKL01000042">
    <property type="protein sequence ID" value="PWQ93879.1"/>
    <property type="molecule type" value="Genomic_DNA"/>
</dbReference>
<evidence type="ECO:0000313" key="2">
    <source>
        <dbReference type="EMBL" id="PWQ93879.1"/>
    </source>
</evidence>
<gene>
    <name evidence="2" type="ORF">DKT75_19965</name>
</gene>
<dbReference type="GO" id="GO:0003676">
    <property type="term" value="F:nucleic acid binding"/>
    <property type="evidence" value="ECO:0007669"/>
    <property type="project" value="InterPro"/>
</dbReference>
<feature type="domain" description="DHHA1" evidence="1">
    <location>
        <begin position="232"/>
        <end position="320"/>
    </location>
</feature>
<dbReference type="PANTHER" id="PTHR42146:SF1">
    <property type="entry name" value="OLIGORIBONUCLEASE NRNB"/>
    <property type="match status" value="1"/>
</dbReference>
<comment type="caution">
    <text evidence="2">The sequence shown here is derived from an EMBL/GenBank/DDBJ whole genome shotgun (WGS) entry which is preliminary data.</text>
</comment>
<organism evidence="2 3">
    <name type="scientific">Leucothrix arctica</name>
    <dbReference type="NCBI Taxonomy" id="1481894"/>
    <lineage>
        <taxon>Bacteria</taxon>
        <taxon>Pseudomonadati</taxon>
        <taxon>Pseudomonadota</taxon>
        <taxon>Gammaproteobacteria</taxon>
        <taxon>Thiotrichales</taxon>
        <taxon>Thiotrichaceae</taxon>
        <taxon>Leucothrix</taxon>
    </lineage>
</organism>
<dbReference type="PANTHER" id="PTHR42146">
    <property type="entry name" value="3',5'-CYCLIC-NUCLEOTIDE PHOSPHODIESTERASE"/>
    <property type="match status" value="1"/>
</dbReference>
<dbReference type="GO" id="GO:0016740">
    <property type="term" value="F:transferase activity"/>
    <property type="evidence" value="ECO:0007669"/>
    <property type="project" value="UniProtKB-KW"/>
</dbReference>
<evidence type="ECO:0000313" key="3">
    <source>
        <dbReference type="Proteomes" id="UP000245506"/>
    </source>
</evidence>
<dbReference type="AlphaFoldDB" id="A0A317C6G8"/>
<keyword evidence="2" id="KW-0808">Transferase</keyword>
<sequence length="324" mass="35642">MKYIDVFNGDADGICALLQLRNAHPVDSELVTGVKRDIKLLSRVDASSEDKVTVLDISLDSNRDGLLKVLETGASVSYFDHHFAGDELITHENLTTHINTAADCCTSTLVNQALEGKYQHWAIVGAFGDNLKKIGATLSKVSGLTDEQADQLEKLGIYMNYNGYGATVDDLHFSPAELYLAMKDYASPFEFFKQGKETFEKLEQGYIQDMAAAEQAPSIHETDISAVFMLPDEAWARRVSGVFGNDLANKFPDRAHAVITKRNNGTYLVSVRAPLNNKTGADEIVRQFPTGGGRKAAAGINELPEDQLPLFIETLDTFYKSHKS</sequence>
<dbReference type="InterPro" id="IPR038763">
    <property type="entry name" value="DHH_sf"/>
</dbReference>
<proteinExistence type="predicted"/>
<dbReference type="Proteomes" id="UP000245506">
    <property type="component" value="Unassembled WGS sequence"/>
</dbReference>
<reference evidence="2 3" key="1">
    <citation type="submission" date="2018-05" db="EMBL/GenBank/DDBJ databases">
        <title>Leucothrix arctica sp. nov., isolated from Arctic seawater.</title>
        <authorList>
            <person name="Choi A."/>
            <person name="Baek K."/>
        </authorList>
    </citation>
    <scope>NUCLEOTIDE SEQUENCE [LARGE SCALE GENOMIC DNA]</scope>
    <source>
        <strain evidence="2 3">IMCC9719</strain>
    </source>
</reference>
<name>A0A317C6G8_9GAMM</name>
<dbReference type="Pfam" id="PF02272">
    <property type="entry name" value="DHHA1"/>
    <property type="match status" value="1"/>
</dbReference>
<accession>A0A317C6G8</accession>
<dbReference type="InterPro" id="IPR003156">
    <property type="entry name" value="DHHA1_dom"/>
</dbReference>
<dbReference type="RefSeq" id="WP_109826285.1">
    <property type="nucleotide sequence ID" value="NZ_QGKL01000042.1"/>
</dbReference>